<dbReference type="AlphaFoldDB" id="A0A939PK79"/>
<dbReference type="InterPro" id="IPR014757">
    <property type="entry name" value="Tscrpt_reg_IclR_C"/>
</dbReference>
<feature type="domain" description="IclR-ED" evidence="8">
    <location>
        <begin position="73"/>
        <end position="255"/>
    </location>
</feature>
<dbReference type="Gene3D" id="3.30.450.40">
    <property type="match status" value="1"/>
</dbReference>
<dbReference type="Gene3D" id="1.10.10.10">
    <property type="entry name" value="Winged helix-like DNA-binding domain superfamily/Winged helix DNA-binding domain"/>
    <property type="match status" value="1"/>
</dbReference>
<dbReference type="PANTHER" id="PTHR30136">
    <property type="entry name" value="HELIX-TURN-HELIX TRANSCRIPTIONAL REGULATOR, ICLR FAMILY"/>
    <property type="match status" value="1"/>
</dbReference>
<dbReference type="GO" id="GO:0003677">
    <property type="term" value="F:DNA binding"/>
    <property type="evidence" value="ECO:0007669"/>
    <property type="project" value="UniProtKB-KW"/>
</dbReference>
<dbReference type="GO" id="GO:0003700">
    <property type="term" value="F:DNA-binding transcription factor activity"/>
    <property type="evidence" value="ECO:0007669"/>
    <property type="project" value="TreeGrafter"/>
</dbReference>
<dbReference type="InterPro" id="IPR036390">
    <property type="entry name" value="WH_DNA-bd_sf"/>
</dbReference>
<evidence type="ECO:0000259" key="8">
    <source>
        <dbReference type="PROSITE" id="PS51078"/>
    </source>
</evidence>
<evidence type="ECO:0000313" key="10">
    <source>
        <dbReference type="Proteomes" id="UP000669179"/>
    </source>
</evidence>
<dbReference type="PROSITE" id="PS51077">
    <property type="entry name" value="HTH_ICLR"/>
    <property type="match status" value="1"/>
</dbReference>
<dbReference type="InterPro" id="IPR036388">
    <property type="entry name" value="WH-like_DNA-bd_sf"/>
</dbReference>
<dbReference type="InterPro" id="IPR029016">
    <property type="entry name" value="GAF-like_dom_sf"/>
</dbReference>
<dbReference type="SUPFAM" id="SSF46785">
    <property type="entry name" value="Winged helix' DNA-binding domain"/>
    <property type="match status" value="1"/>
</dbReference>
<keyword evidence="10" id="KW-1185">Reference proteome</keyword>
<dbReference type="PANTHER" id="PTHR30136:SF24">
    <property type="entry name" value="HTH-TYPE TRANSCRIPTIONAL REPRESSOR ALLR"/>
    <property type="match status" value="1"/>
</dbReference>
<dbReference type="Pfam" id="PF01614">
    <property type="entry name" value="IclR_C"/>
    <property type="match status" value="1"/>
</dbReference>
<dbReference type="SMART" id="SM00346">
    <property type="entry name" value="HTH_ICLR"/>
    <property type="match status" value="1"/>
</dbReference>
<evidence type="ECO:0000313" key="9">
    <source>
        <dbReference type="EMBL" id="MBO2450091.1"/>
    </source>
</evidence>
<dbReference type="GO" id="GO:0006071">
    <property type="term" value="P:glycerol metabolic process"/>
    <property type="evidence" value="ECO:0007669"/>
    <property type="project" value="UniProtKB-KW"/>
</dbReference>
<keyword evidence="3" id="KW-0238">DNA-binding</keyword>
<dbReference type="SUPFAM" id="SSF55781">
    <property type="entry name" value="GAF domain-like"/>
    <property type="match status" value="1"/>
</dbReference>
<dbReference type="Proteomes" id="UP000669179">
    <property type="component" value="Unassembled WGS sequence"/>
</dbReference>
<dbReference type="InterPro" id="IPR005471">
    <property type="entry name" value="Tscrpt_reg_IclR_N"/>
</dbReference>
<feature type="domain" description="HTH iclR-type" evidence="7">
    <location>
        <begin position="11"/>
        <end position="72"/>
    </location>
</feature>
<comment type="caution">
    <text evidence="9">The sequence shown here is derived from an EMBL/GenBank/DDBJ whole genome shotgun (WGS) entry which is preliminary data.</text>
</comment>
<dbReference type="InterPro" id="IPR050707">
    <property type="entry name" value="HTH_MetabolicPath_Reg"/>
</dbReference>
<organism evidence="9 10">
    <name type="scientific">Actinomadura barringtoniae</name>
    <dbReference type="NCBI Taxonomy" id="1427535"/>
    <lineage>
        <taxon>Bacteria</taxon>
        <taxon>Bacillati</taxon>
        <taxon>Actinomycetota</taxon>
        <taxon>Actinomycetes</taxon>
        <taxon>Streptosporangiales</taxon>
        <taxon>Thermomonosporaceae</taxon>
        <taxon>Actinomadura</taxon>
    </lineage>
</organism>
<keyword evidence="2" id="KW-0805">Transcription regulation</keyword>
<reference evidence="9" key="1">
    <citation type="submission" date="2021-03" db="EMBL/GenBank/DDBJ databases">
        <authorList>
            <person name="Kanchanasin P."/>
            <person name="Saeng-In P."/>
            <person name="Phongsopitanun W."/>
            <person name="Yuki M."/>
            <person name="Kudo T."/>
            <person name="Ohkuma M."/>
            <person name="Tanasupawat S."/>
        </authorList>
    </citation>
    <scope>NUCLEOTIDE SEQUENCE</scope>
    <source>
        <strain evidence="9">GKU 128</strain>
    </source>
</reference>
<comment type="function">
    <text evidence="5">May be an activator protein for the gylABX operon.</text>
</comment>
<evidence type="ECO:0000256" key="5">
    <source>
        <dbReference type="ARBA" id="ARBA00058938"/>
    </source>
</evidence>
<name>A0A939PK79_9ACTN</name>
<dbReference type="PROSITE" id="PS51078">
    <property type="entry name" value="ICLR_ED"/>
    <property type="match status" value="1"/>
</dbReference>
<dbReference type="FunFam" id="1.10.10.10:FF:000056">
    <property type="entry name" value="IclR family transcriptional regulator"/>
    <property type="match status" value="1"/>
</dbReference>
<evidence type="ECO:0000256" key="2">
    <source>
        <dbReference type="ARBA" id="ARBA00023015"/>
    </source>
</evidence>
<dbReference type="GO" id="GO:0045892">
    <property type="term" value="P:negative regulation of DNA-templated transcription"/>
    <property type="evidence" value="ECO:0007669"/>
    <property type="project" value="TreeGrafter"/>
</dbReference>
<dbReference type="Pfam" id="PF09339">
    <property type="entry name" value="HTH_IclR"/>
    <property type="match status" value="1"/>
</dbReference>
<evidence type="ECO:0000256" key="1">
    <source>
        <dbReference type="ARBA" id="ARBA00022798"/>
    </source>
</evidence>
<evidence type="ECO:0000256" key="3">
    <source>
        <dbReference type="ARBA" id="ARBA00023125"/>
    </source>
</evidence>
<keyword evidence="4" id="KW-0804">Transcription</keyword>
<evidence type="ECO:0000256" key="6">
    <source>
        <dbReference type="ARBA" id="ARBA00070406"/>
    </source>
</evidence>
<evidence type="ECO:0000256" key="4">
    <source>
        <dbReference type="ARBA" id="ARBA00023163"/>
    </source>
</evidence>
<sequence length="258" mass="27679">MGNSPRPEGTVQSVDRAVTVLEILAREGEAGVTQIAAELGVHKSTAFRLVSALENRDLVAQDSERGKYRLGLGLVRLAGATTARLDVVRVGRPLCRDLAAEIGETVNLTLLSGHEVLYVDQVAGPSALQPKDWVGQRLPTHATSNGKVLLAHLPGDRLDEELSRPLERLTAHTLTERGALEDDLRRVRERGYATAVDELEFGLTAIAAPIRDADGQVIATVSGSGPSFRLPPERIPAVAGVVRRAADEISRRLGWNGS</sequence>
<keyword evidence="1" id="KW-0319">Glycerol metabolism</keyword>
<protein>
    <recommendedName>
        <fullName evidence="6">Glycerol operon regulatory protein</fullName>
    </recommendedName>
</protein>
<gene>
    <name evidence="9" type="ORF">J4573_23515</name>
</gene>
<dbReference type="RefSeq" id="WP_208257957.1">
    <property type="nucleotide sequence ID" value="NZ_JAGEOJ010000009.1"/>
</dbReference>
<accession>A0A939PK79</accession>
<proteinExistence type="predicted"/>
<dbReference type="EMBL" id="JAGEOJ010000009">
    <property type="protein sequence ID" value="MBO2450091.1"/>
    <property type="molecule type" value="Genomic_DNA"/>
</dbReference>
<evidence type="ECO:0000259" key="7">
    <source>
        <dbReference type="PROSITE" id="PS51077"/>
    </source>
</evidence>